<keyword evidence="4" id="KW-1185">Reference proteome</keyword>
<reference evidence="3" key="1">
    <citation type="journal article" date="2022" name="bioRxiv">
        <title>Deciphering the potential niche of two novel black yeast fungi from a biological soil crust based on their genomes, phenotypes, and melanin regulation.</title>
        <authorList>
            <consortium name="DOE Joint Genome Institute"/>
            <person name="Carr E.C."/>
            <person name="Barton Q."/>
            <person name="Grambo S."/>
            <person name="Sullivan M."/>
            <person name="Renfro C.M."/>
            <person name="Kuo A."/>
            <person name="Pangilinan J."/>
            <person name="Lipzen A."/>
            <person name="Keymanesh K."/>
            <person name="Savage E."/>
            <person name="Barry K."/>
            <person name="Grigoriev I.V."/>
            <person name="Riekhof W.R."/>
            <person name="Harris S.S."/>
        </authorList>
    </citation>
    <scope>NUCLEOTIDE SEQUENCE</scope>
    <source>
        <strain evidence="3">JF 03-4F</strain>
    </source>
</reference>
<feature type="transmembrane region" description="Helical" evidence="1">
    <location>
        <begin position="41"/>
        <end position="64"/>
    </location>
</feature>
<keyword evidence="1" id="KW-0472">Membrane</keyword>
<dbReference type="AlphaFoldDB" id="A0AAN6DWF6"/>
<accession>A0AAN6DWF6</accession>
<dbReference type="Proteomes" id="UP001203852">
    <property type="component" value="Unassembled WGS sequence"/>
</dbReference>
<keyword evidence="2" id="KW-0732">Signal</keyword>
<evidence type="ECO:0000313" key="4">
    <source>
        <dbReference type="Proteomes" id="UP001203852"/>
    </source>
</evidence>
<proteinExistence type="predicted"/>
<evidence type="ECO:0000256" key="1">
    <source>
        <dbReference type="SAM" id="Phobius"/>
    </source>
</evidence>
<evidence type="ECO:0000313" key="3">
    <source>
        <dbReference type="EMBL" id="KAI1612679.1"/>
    </source>
</evidence>
<sequence>MASSAKMMLLTLCLCILDTALILFSFDNLTGTNVVSRQNLVNALPIILMLTRTAILIHLWVLVLGKERWPRKSRSSAIGKHNTSAREPVSFFGLPLEVRNLVYQSLFAGQDISLRKDDHKSIVEFHKPRFVMPQIRRDRSLGLNILLVSKACLHEAKAALLNEANFYLEFNQLNTLLEDTLRGFSKDDLLRVRSLHCDHEPRWYSSMEHCHPLGTMTRLAKVDVLYAFDMWFDVFDMNMWLDAIDMWPEDDPKEYLQANIISILHDLALAWKPCRHKALLRHFKAQAARRKGMKLVFRVPIPIDGFPIVSEVVKVA</sequence>
<keyword evidence="1" id="KW-1133">Transmembrane helix</keyword>
<evidence type="ECO:0000256" key="2">
    <source>
        <dbReference type="SAM" id="SignalP"/>
    </source>
</evidence>
<name>A0AAN6DWF6_9EURO</name>
<dbReference type="EMBL" id="MU404354">
    <property type="protein sequence ID" value="KAI1612679.1"/>
    <property type="molecule type" value="Genomic_DNA"/>
</dbReference>
<organism evidence="3 4">
    <name type="scientific">Exophiala viscosa</name>
    <dbReference type="NCBI Taxonomy" id="2486360"/>
    <lineage>
        <taxon>Eukaryota</taxon>
        <taxon>Fungi</taxon>
        <taxon>Dikarya</taxon>
        <taxon>Ascomycota</taxon>
        <taxon>Pezizomycotina</taxon>
        <taxon>Eurotiomycetes</taxon>
        <taxon>Chaetothyriomycetidae</taxon>
        <taxon>Chaetothyriales</taxon>
        <taxon>Herpotrichiellaceae</taxon>
        <taxon>Exophiala</taxon>
    </lineage>
</organism>
<feature type="signal peptide" evidence="2">
    <location>
        <begin position="1"/>
        <end position="22"/>
    </location>
</feature>
<evidence type="ECO:0008006" key="5">
    <source>
        <dbReference type="Google" id="ProtNLM"/>
    </source>
</evidence>
<protein>
    <recommendedName>
        <fullName evidence="5">F-box domain-containing protein</fullName>
    </recommendedName>
</protein>
<keyword evidence="1" id="KW-0812">Transmembrane</keyword>
<comment type="caution">
    <text evidence="3">The sequence shown here is derived from an EMBL/GenBank/DDBJ whole genome shotgun (WGS) entry which is preliminary data.</text>
</comment>
<gene>
    <name evidence="3" type="ORF">EDD36DRAFT_243730</name>
</gene>
<feature type="chain" id="PRO_5043009907" description="F-box domain-containing protein" evidence="2">
    <location>
        <begin position="23"/>
        <end position="316"/>
    </location>
</feature>